<evidence type="ECO:0000313" key="2">
    <source>
        <dbReference type="Proteomes" id="UP001054252"/>
    </source>
</evidence>
<keyword evidence="2" id="KW-1185">Reference proteome</keyword>
<evidence type="ECO:0000313" key="1">
    <source>
        <dbReference type="EMBL" id="GKV39570.1"/>
    </source>
</evidence>
<protein>
    <submittedName>
        <fullName evidence="1">Uncharacterized protein</fullName>
    </submittedName>
</protein>
<comment type="caution">
    <text evidence="1">The sequence shown here is derived from an EMBL/GenBank/DDBJ whole genome shotgun (WGS) entry which is preliminary data.</text>
</comment>
<dbReference type="AlphaFoldDB" id="A0AAV5LR00"/>
<dbReference type="EMBL" id="BPVZ01000135">
    <property type="protein sequence ID" value="GKV39570.1"/>
    <property type="molecule type" value="Genomic_DNA"/>
</dbReference>
<accession>A0AAV5LR00</accession>
<proteinExistence type="predicted"/>
<dbReference type="Proteomes" id="UP001054252">
    <property type="component" value="Unassembled WGS sequence"/>
</dbReference>
<reference evidence="1 2" key="1">
    <citation type="journal article" date="2021" name="Commun. Biol.">
        <title>The genome of Shorea leprosula (Dipterocarpaceae) highlights the ecological relevance of drought in aseasonal tropical rainforests.</title>
        <authorList>
            <person name="Ng K.K.S."/>
            <person name="Kobayashi M.J."/>
            <person name="Fawcett J.A."/>
            <person name="Hatakeyama M."/>
            <person name="Paape T."/>
            <person name="Ng C.H."/>
            <person name="Ang C.C."/>
            <person name="Tnah L.H."/>
            <person name="Lee C.T."/>
            <person name="Nishiyama T."/>
            <person name="Sese J."/>
            <person name="O'Brien M.J."/>
            <person name="Copetti D."/>
            <person name="Mohd Noor M.I."/>
            <person name="Ong R.C."/>
            <person name="Putra M."/>
            <person name="Sireger I.Z."/>
            <person name="Indrioko S."/>
            <person name="Kosugi Y."/>
            <person name="Izuno A."/>
            <person name="Isagi Y."/>
            <person name="Lee S.L."/>
            <person name="Shimizu K.K."/>
        </authorList>
    </citation>
    <scope>NUCLEOTIDE SEQUENCE [LARGE SCALE GENOMIC DNA]</scope>
    <source>
        <strain evidence="1">214</strain>
    </source>
</reference>
<gene>
    <name evidence="1" type="ORF">SLEP1_g47327</name>
</gene>
<organism evidence="1 2">
    <name type="scientific">Rubroshorea leprosula</name>
    <dbReference type="NCBI Taxonomy" id="152421"/>
    <lineage>
        <taxon>Eukaryota</taxon>
        <taxon>Viridiplantae</taxon>
        <taxon>Streptophyta</taxon>
        <taxon>Embryophyta</taxon>
        <taxon>Tracheophyta</taxon>
        <taxon>Spermatophyta</taxon>
        <taxon>Magnoliopsida</taxon>
        <taxon>eudicotyledons</taxon>
        <taxon>Gunneridae</taxon>
        <taxon>Pentapetalae</taxon>
        <taxon>rosids</taxon>
        <taxon>malvids</taxon>
        <taxon>Malvales</taxon>
        <taxon>Dipterocarpaceae</taxon>
        <taxon>Rubroshorea</taxon>
    </lineage>
</organism>
<name>A0AAV5LR00_9ROSI</name>
<sequence length="228" mass="25664">MEPPSFVSKARTAIHSAAAKAERVFTEFKSDRDSDKIWLNDESTRNEVEAKSQHEVKQFRWRPGNLGTKEDWQKRFKNIRLGRKGVEDSEKVENSEMAVVFCDENLYLLNMKNDLEAKNLEAIPSVDVLNASSYTCNLPPTSVIEQLAAAVESGKKFKSMKDLLASSRESSPIRDRTGLSLSAVKSLVLRDKEGKITSSFADDERVLALIRSLFNTDVHRGKVPSKED</sequence>